<dbReference type="GO" id="GO:0015031">
    <property type="term" value="P:protein transport"/>
    <property type="evidence" value="ECO:0007669"/>
    <property type="project" value="UniProtKB-KW"/>
</dbReference>
<keyword evidence="7" id="KW-0813">Transport</keyword>
<dbReference type="STRING" id="1294273.roselon_01008"/>
<proteinExistence type="inferred from homology"/>
<dbReference type="Pfam" id="PF02472">
    <property type="entry name" value="ExbD"/>
    <property type="match status" value="1"/>
</dbReference>
<keyword evidence="7" id="KW-0653">Protein transport</keyword>
<evidence type="ECO:0000256" key="6">
    <source>
        <dbReference type="ARBA" id="ARBA00023136"/>
    </source>
</evidence>
<organism evidence="9 10">
    <name type="scientific">Roseicyclus elongatus DSM 19469</name>
    <dbReference type="NCBI Taxonomy" id="1294273"/>
    <lineage>
        <taxon>Bacteria</taxon>
        <taxon>Pseudomonadati</taxon>
        <taxon>Pseudomonadota</taxon>
        <taxon>Alphaproteobacteria</taxon>
        <taxon>Rhodobacterales</taxon>
        <taxon>Roseobacteraceae</taxon>
        <taxon>Roseicyclus</taxon>
    </lineage>
</organism>
<keyword evidence="3" id="KW-1003">Cell membrane</keyword>
<evidence type="ECO:0000256" key="2">
    <source>
        <dbReference type="ARBA" id="ARBA00005811"/>
    </source>
</evidence>
<dbReference type="HOGENOM" id="CLU_085305_4_0_5"/>
<evidence type="ECO:0000256" key="3">
    <source>
        <dbReference type="ARBA" id="ARBA00022475"/>
    </source>
</evidence>
<dbReference type="AlphaFoldDB" id="W8RQT8"/>
<gene>
    <name evidence="9" type="ORF">roselon_01008</name>
</gene>
<evidence type="ECO:0000256" key="7">
    <source>
        <dbReference type="RuleBase" id="RU003879"/>
    </source>
</evidence>
<evidence type="ECO:0000313" key="9">
    <source>
        <dbReference type="EMBL" id="AHM03408.1"/>
    </source>
</evidence>
<keyword evidence="5 8" id="KW-1133">Transmembrane helix</keyword>
<name>W8RQT8_9RHOB</name>
<dbReference type="eggNOG" id="COG0848">
    <property type="taxonomic scope" value="Bacteria"/>
</dbReference>
<evidence type="ECO:0000256" key="4">
    <source>
        <dbReference type="ARBA" id="ARBA00022692"/>
    </source>
</evidence>
<evidence type="ECO:0000256" key="5">
    <source>
        <dbReference type="ARBA" id="ARBA00022989"/>
    </source>
</evidence>
<protein>
    <submittedName>
        <fullName evidence="9">Biopolymer transport protein ExbD/TolR</fullName>
    </submittedName>
</protein>
<keyword evidence="10" id="KW-1185">Reference proteome</keyword>
<dbReference type="EMBL" id="CP004372">
    <property type="protein sequence ID" value="AHM03408.1"/>
    <property type="molecule type" value="Genomic_DNA"/>
</dbReference>
<dbReference type="Proteomes" id="UP000019593">
    <property type="component" value="Chromosome"/>
</dbReference>
<accession>W8RQT8</accession>
<dbReference type="GO" id="GO:0022857">
    <property type="term" value="F:transmembrane transporter activity"/>
    <property type="evidence" value="ECO:0007669"/>
    <property type="project" value="InterPro"/>
</dbReference>
<evidence type="ECO:0000256" key="1">
    <source>
        <dbReference type="ARBA" id="ARBA00004162"/>
    </source>
</evidence>
<keyword evidence="6 8" id="KW-0472">Membrane</keyword>
<dbReference type="InterPro" id="IPR003400">
    <property type="entry name" value="ExbD"/>
</dbReference>
<feature type="transmembrane region" description="Helical" evidence="8">
    <location>
        <begin position="16"/>
        <end position="37"/>
    </location>
</feature>
<comment type="similarity">
    <text evidence="2 7">Belongs to the ExbD/TolR family.</text>
</comment>
<evidence type="ECO:0000313" key="10">
    <source>
        <dbReference type="Proteomes" id="UP000019593"/>
    </source>
</evidence>
<dbReference type="GO" id="GO:0005886">
    <property type="term" value="C:plasma membrane"/>
    <property type="evidence" value="ECO:0007669"/>
    <property type="project" value="UniProtKB-SubCell"/>
</dbReference>
<dbReference type="KEGG" id="red:roselon_01008"/>
<keyword evidence="4 7" id="KW-0812">Transmembrane</keyword>
<sequence>MNFAAPRPRRGTQDRAIVPMINIVFLLLIFFLMTASLTPPPPFALDPALAAGTPGDRGPDTLYIAGDGRMAFGDARGDAVFAAIGPRDTLAIQADATLAAADLAALLPRLSQIGVRDVRLITVQP</sequence>
<dbReference type="OrthoDB" id="8479787at2"/>
<dbReference type="RefSeq" id="WP_025311281.1">
    <property type="nucleotide sequence ID" value="NZ_CP004372.1"/>
</dbReference>
<evidence type="ECO:0000256" key="8">
    <source>
        <dbReference type="SAM" id="Phobius"/>
    </source>
</evidence>
<comment type="subcellular location">
    <subcellularLocation>
        <location evidence="1">Cell membrane</location>
        <topology evidence="1">Single-pass membrane protein</topology>
    </subcellularLocation>
    <subcellularLocation>
        <location evidence="7">Cell membrane</location>
        <topology evidence="7">Single-pass type II membrane protein</topology>
    </subcellularLocation>
</comment>
<dbReference type="PATRIC" id="fig|1294273.3.peg.988"/>
<reference evidence="9 10" key="1">
    <citation type="submission" date="2013-03" db="EMBL/GenBank/DDBJ databases">
        <authorList>
            <person name="Fiebig A."/>
            <person name="Goeker M."/>
            <person name="Klenk H.-P.P."/>
        </authorList>
    </citation>
    <scope>NUCLEOTIDE SEQUENCE [LARGE SCALE GENOMIC DNA]</scope>
    <source>
        <strain evidence="10">DSM 19469</strain>
    </source>
</reference>